<dbReference type="HOGENOM" id="CLU_150620_0_0_11"/>
<sequence length="167" mass="18896">MAKISAGLLAFGATALSFPAAAVADPPPDYIDGYVHSTDEYPIPRKMLLTTCTAEQLLDAAKFETPMEFDRYIMEYKKHGEDLDQRTQERLHWFFSLPPGVTGPRRDFSEHMAATFGDPLDVLYTDYAKLFVNNKGVVAKMAENCSKYPRDDQSAWDWRDDSPVAYN</sequence>
<dbReference type="Proteomes" id="UP000004816">
    <property type="component" value="Unassembled WGS sequence"/>
</dbReference>
<dbReference type="RefSeq" id="WP_007471205.1">
    <property type="nucleotide sequence ID" value="NZ_KI391953.1"/>
</dbReference>
<keyword evidence="3" id="KW-1185">Reference proteome</keyword>
<dbReference type="AlphaFoldDB" id="E5XT62"/>
<proteinExistence type="predicted"/>
<name>E5XT62_SEGRC</name>
<reference evidence="2 3" key="1">
    <citation type="journal article" date="2011" name="Stand. Genomic Sci.">
        <title>High quality draft genome sequence of Segniliparus rugosus CDC 945(T)= (ATCC BAA-974(T)).</title>
        <authorList>
            <person name="Earl A.M."/>
            <person name="Desjardins C.A."/>
            <person name="Fitzgerald M.G."/>
            <person name="Arachchi H.M."/>
            <person name="Zeng Q."/>
            <person name="Mehta T."/>
            <person name="Griggs A."/>
            <person name="Birren B.W."/>
            <person name="Toney N.C."/>
            <person name="Carr J."/>
            <person name="Posey J."/>
            <person name="Butler W.R."/>
        </authorList>
    </citation>
    <scope>NUCLEOTIDE SEQUENCE [LARGE SCALE GENOMIC DNA]</scope>
    <source>
        <strain evidence="3">ATCC BAA-974 / DSM 45345 / CCUG 50838 / CIP 108380 / JCM 13579 / CDC 945</strain>
    </source>
</reference>
<comment type="caution">
    <text evidence="2">The sequence shown here is derived from an EMBL/GenBank/DDBJ whole genome shotgun (WGS) entry which is preliminary data.</text>
</comment>
<evidence type="ECO:0008006" key="4">
    <source>
        <dbReference type="Google" id="ProtNLM"/>
    </source>
</evidence>
<dbReference type="STRING" id="679197.HMPREF9336_02684"/>
<feature type="signal peptide" evidence="1">
    <location>
        <begin position="1"/>
        <end position="24"/>
    </location>
</feature>
<accession>E5XT62</accession>
<organism evidence="2 3">
    <name type="scientific">Segniliparus rugosus (strain ATCC BAA-974 / DSM 45345 / CCUG 50838 / CIP 108380 / JCM 13579 / CDC 945)</name>
    <dbReference type="NCBI Taxonomy" id="679197"/>
    <lineage>
        <taxon>Bacteria</taxon>
        <taxon>Bacillati</taxon>
        <taxon>Actinomycetota</taxon>
        <taxon>Actinomycetes</taxon>
        <taxon>Mycobacteriales</taxon>
        <taxon>Segniliparaceae</taxon>
        <taxon>Segniliparus</taxon>
    </lineage>
</organism>
<keyword evidence="1" id="KW-0732">Signal</keyword>
<protein>
    <recommendedName>
        <fullName evidence="4">DUF5078 domain-containing protein</fullName>
    </recommendedName>
</protein>
<dbReference type="eggNOG" id="ENOG5031H2R">
    <property type="taxonomic scope" value="Bacteria"/>
</dbReference>
<evidence type="ECO:0000256" key="1">
    <source>
        <dbReference type="SAM" id="SignalP"/>
    </source>
</evidence>
<feature type="chain" id="PRO_5003202699" description="DUF5078 domain-containing protein" evidence="1">
    <location>
        <begin position="25"/>
        <end position="167"/>
    </location>
</feature>
<gene>
    <name evidence="2" type="ORF">HMPREF9336_02684</name>
</gene>
<evidence type="ECO:0000313" key="3">
    <source>
        <dbReference type="Proteomes" id="UP000004816"/>
    </source>
</evidence>
<dbReference type="Pfam" id="PF16877">
    <property type="entry name" value="DUF5078"/>
    <property type="match status" value="1"/>
</dbReference>
<dbReference type="InterPro" id="IPR031702">
    <property type="entry name" value="DUF5078"/>
</dbReference>
<dbReference type="EMBL" id="ACZI02000002">
    <property type="protein sequence ID" value="EFV12473.1"/>
    <property type="molecule type" value="Genomic_DNA"/>
</dbReference>
<evidence type="ECO:0000313" key="2">
    <source>
        <dbReference type="EMBL" id="EFV12473.1"/>
    </source>
</evidence>